<name>A0A317D8Z2_9ACTN</name>
<dbReference type="Gene3D" id="2.20.25.570">
    <property type="match status" value="1"/>
</dbReference>
<feature type="domain" description="Methyltransferase" evidence="2">
    <location>
        <begin position="126"/>
        <end position="219"/>
    </location>
</feature>
<dbReference type="SUPFAM" id="SSF53335">
    <property type="entry name" value="S-adenosyl-L-methionine-dependent methyltransferases"/>
    <property type="match status" value="1"/>
</dbReference>
<evidence type="ECO:0000313" key="4">
    <source>
        <dbReference type="Proteomes" id="UP000245410"/>
    </source>
</evidence>
<feature type="region of interest" description="Disordered" evidence="1">
    <location>
        <begin position="24"/>
        <end position="54"/>
    </location>
</feature>
<keyword evidence="3" id="KW-0808">Transferase</keyword>
<gene>
    <name evidence="3" type="ORF">DKT68_06420</name>
</gene>
<protein>
    <submittedName>
        <fullName evidence="3">Class I SAM-dependent methyltransferase</fullName>
    </submittedName>
</protein>
<accession>A0A317D8Z2</accession>
<dbReference type="GO" id="GO:0032259">
    <property type="term" value="P:methylation"/>
    <property type="evidence" value="ECO:0007669"/>
    <property type="project" value="UniProtKB-KW"/>
</dbReference>
<dbReference type="Proteomes" id="UP000245410">
    <property type="component" value="Unassembled WGS sequence"/>
</dbReference>
<feature type="compositionally biased region" description="Basic and acidic residues" evidence="1">
    <location>
        <begin position="33"/>
        <end position="42"/>
    </location>
</feature>
<keyword evidence="4" id="KW-1185">Reference proteome</keyword>
<comment type="caution">
    <text evidence="3">The sequence shown here is derived from an EMBL/GenBank/DDBJ whole genome shotgun (WGS) entry which is preliminary data.</text>
</comment>
<keyword evidence="3" id="KW-0489">Methyltransferase</keyword>
<dbReference type="EMBL" id="QGKR01000140">
    <property type="protein sequence ID" value="PWR11219.1"/>
    <property type="molecule type" value="Genomic_DNA"/>
</dbReference>
<dbReference type="Gene3D" id="3.40.50.150">
    <property type="entry name" value="Vaccinia Virus protein VP39"/>
    <property type="match status" value="1"/>
</dbReference>
<sequence length="330" mass="35645">MAQSPNHPAFSCRNPTRVFGHRTAEAQRVPGEVAKRARETTESGRGAGHPTSAHLGRFGLIAPNVGTWCGRPSARGPHQPREAPLPFDASEYGRHVPADTYDDAFAHLDPTSAVERLVELADGGPVCEFGVGTGRLALPLQERGLTVAGVEGSPVMASRLREKPGGERIEVAIGDFAATRVPGEFALVLLAFNTIFALPDQAAQVACFRNAAAHLRPGGRFVVEAWVPDPAAFRAGAALRPVRVAQDAVMLEAALLHPAEQRMTTTKIRLTGTGVDLLPANHRYAWPAELDLMAELAGMTREQRWEDWTGRPFTDHSRDHVSVYRRPASA</sequence>
<dbReference type="AlphaFoldDB" id="A0A317D8Z2"/>
<dbReference type="OrthoDB" id="3172472at2"/>
<proteinExistence type="predicted"/>
<dbReference type="Pfam" id="PF13649">
    <property type="entry name" value="Methyltransf_25"/>
    <property type="match status" value="1"/>
</dbReference>
<evidence type="ECO:0000259" key="2">
    <source>
        <dbReference type="Pfam" id="PF13649"/>
    </source>
</evidence>
<dbReference type="InterPro" id="IPR041698">
    <property type="entry name" value="Methyltransf_25"/>
</dbReference>
<dbReference type="CDD" id="cd02440">
    <property type="entry name" value="AdoMet_MTases"/>
    <property type="match status" value="1"/>
</dbReference>
<organism evidence="3 4">
    <name type="scientific">Micromonospora acroterricola</name>
    <dbReference type="NCBI Taxonomy" id="2202421"/>
    <lineage>
        <taxon>Bacteria</taxon>
        <taxon>Bacillati</taxon>
        <taxon>Actinomycetota</taxon>
        <taxon>Actinomycetes</taxon>
        <taxon>Micromonosporales</taxon>
        <taxon>Micromonosporaceae</taxon>
        <taxon>Micromonospora</taxon>
    </lineage>
</organism>
<reference evidence="3 4" key="1">
    <citation type="submission" date="2018-05" db="EMBL/GenBank/DDBJ databases">
        <title>Micromonospora atacamensis sp. nov., a novel actinobacteria isolated from high altitude Atacama Desert soil.</title>
        <authorList>
            <person name="Carro L."/>
            <person name="Golinska P."/>
            <person name="Klenk H.-P."/>
            <person name="Goodfellow M."/>
        </authorList>
    </citation>
    <scope>NUCLEOTIDE SEQUENCE [LARGE SCALE GENOMIC DNA]</scope>
    <source>
        <strain evidence="3 4">5R2A7</strain>
    </source>
</reference>
<evidence type="ECO:0000313" key="3">
    <source>
        <dbReference type="EMBL" id="PWR11219.1"/>
    </source>
</evidence>
<evidence type="ECO:0000256" key="1">
    <source>
        <dbReference type="SAM" id="MobiDB-lite"/>
    </source>
</evidence>
<dbReference type="GO" id="GO:0008168">
    <property type="term" value="F:methyltransferase activity"/>
    <property type="evidence" value="ECO:0007669"/>
    <property type="project" value="UniProtKB-KW"/>
</dbReference>
<dbReference type="InterPro" id="IPR029063">
    <property type="entry name" value="SAM-dependent_MTases_sf"/>
</dbReference>